<evidence type="ECO:0000256" key="1">
    <source>
        <dbReference type="ARBA" id="ARBA00023267"/>
    </source>
</evidence>
<protein>
    <submittedName>
        <fullName evidence="3">2-oxoglutarate carboxylase large subunit</fullName>
        <ecNumber evidence="3">6.4.1.7</ecNumber>
    </submittedName>
</protein>
<dbReference type="PROSITE" id="PS00188">
    <property type="entry name" value="BIOTIN"/>
    <property type="match status" value="1"/>
</dbReference>
<evidence type="ECO:0000313" key="3">
    <source>
        <dbReference type="EMBL" id="SCM58568.1"/>
    </source>
</evidence>
<dbReference type="CDD" id="cd06850">
    <property type="entry name" value="biotinyl_domain"/>
    <property type="match status" value="1"/>
</dbReference>
<evidence type="ECO:0000313" key="4">
    <source>
        <dbReference type="Proteomes" id="UP000178485"/>
    </source>
</evidence>
<dbReference type="KEGG" id="pmuc:ING2E5A_1866"/>
<evidence type="ECO:0000259" key="2">
    <source>
        <dbReference type="PROSITE" id="PS50968"/>
    </source>
</evidence>
<dbReference type="PANTHER" id="PTHR45266:SF3">
    <property type="entry name" value="OXALOACETATE DECARBOXYLASE ALPHA CHAIN"/>
    <property type="match status" value="1"/>
</dbReference>
<dbReference type="InterPro" id="IPR050709">
    <property type="entry name" value="Biotin_Carboxyl_Carrier/Decarb"/>
</dbReference>
<reference evidence="3 4" key="1">
    <citation type="submission" date="2016-08" db="EMBL/GenBank/DDBJ databases">
        <authorList>
            <person name="Seilhamer J.J."/>
        </authorList>
    </citation>
    <scope>NUCLEOTIDE SEQUENCE [LARGE SCALE GENOMIC DNA]</scope>
    <source>
        <strain evidence="3">ING2-E5A</strain>
    </source>
</reference>
<dbReference type="InterPro" id="IPR000089">
    <property type="entry name" value="Biotin_lipoyl"/>
</dbReference>
<gene>
    <name evidence="3" type="primary">cfiA</name>
    <name evidence="3" type="ORF">ING2E5A_1866</name>
</gene>
<keyword evidence="1" id="KW-0092">Biotin</keyword>
<feature type="domain" description="Lipoyl-binding" evidence="2">
    <location>
        <begin position="103"/>
        <end position="178"/>
    </location>
</feature>
<dbReference type="InterPro" id="IPR011053">
    <property type="entry name" value="Single_hybrid_motif"/>
</dbReference>
<dbReference type="InterPro" id="IPR001882">
    <property type="entry name" value="Biotin_BS"/>
</dbReference>
<dbReference type="FunFam" id="2.40.50.100:FF:000003">
    <property type="entry name" value="Acetyl-CoA carboxylase biotin carboxyl carrier protein"/>
    <property type="match status" value="1"/>
</dbReference>
<dbReference type="RefSeq" id="WP_071137119.1">
    <property type="nucleotide sequence ID" value="NZ_DUQN01000005.1"/>
</dbReference>
<sequence>MATSYVYKRDATRLFIAMRDNGDRYKIYLPKESKPIINGEERDVFFLEHKNNFSSFRMGDVTYRCEITQRDQHRITVKVNGVEYKFSIESIFSYLRRNLLNKGAEVDVGNELKSPMPGKIVDIFVSEGDLVNKDEPILRLEAMKMQNEINASCNGVIRKIHVSPGQSIMQDELLVEITSIDE</sequence>
<dbReference type="AlphaFoldDB" id="A0A1G4G849"/>
<keyword evidence="3" id="KW-0436">Ligase</keyword>
<accession>A0A1G4G849</accession>
<dbReference type="Pfam" id="PF00364">
    <property type="entry name" value="Biotin_lipoyl"/>
    <property type="match status" value="1"/>
</dbReference>
<dbReference type="EC" id="6.4.1.7" evidence="3"/>
<dbReference type="SUPFAM" id="SSF51230">
    <property type="entry name" value="Single hybrid motif"/>
    <property type="match status" value="1"/>
</dbReference>
<dbReference type="PROSITE" id="PS50968">
    <property type="entry name" value="BIOTINYL_LIPOYL"/>
    <property type="match status" value="1"/>
</dbReference>
<dbReference type="STRING" id="1642646.ING2E5A_1866"/>
<keyword evidence="4" id="KW-1185">Reference proteome</keyword>
<dbReference type="Gene3D" id="2.40.50.100">
    <property type="match status" value="1"/>
</dbReference>
<organism evidence="3 4">
    <name type="scientific">Petrimonas mucosa</name>
    <dbReference type="NCBI Taxonomy" id="1642646"/>
    <lineage>
        <taxon>Bacteria</taxon>
        <taxon>Pseudomonadati</taxon>
        <taxon>Bacteroidota</taxon>
        <taxon>Bacteroidia</taxon>
        <taxon>Bacteroidales</taxon>
        <taxon>Dysgonomonadaceae</taxon>
        <taxon>Petrimonas</taxon>
    </lineage>
</organism>
<proteinExistence type="predicted"/>
<dbReference type="Proteomes" id="UP000178485">
    <property type="component" value="Chromosome i"/>
</dbReference>
<dbReference type="PANTHER" id="PTHR45266">
    <property type="entry name" value="OXALOACETATE DECARBOXYLASE ALPHA CHAIN"/>
    <property type="match status" value="1"/>
</dbReference>
<dbReference type="GO" id="GO:0034029">
    <property type="term" value="F:2-oxoglutarate carboxylase activity"/>
    <property type="evidence" value="ECO:0007669"/>
    <property type="project" value="UniProtKB-EC"/>
</dbReference>
<dbReference type="EMBL" id="LT608328">
    <property type="protein sequence ID" value="SCM58568.1"/>
    <property type="molecule type" value="Genomic_DNA"/>
</dbReference>
<name>A0A1G4G849_9BACT</name>